<dbReference type="InterPro" id="IPR041633">
    <property type="entry name" value="Polbeta"/>
</dbReference>
<evidence type="ECO:0000313" key="3">
    <source>
        <dbReference type="Proteomes" id="UP000408482"/>
    </source>
</evidence>
<dbReference type="Gene3D" id="3.30.460.10">
    <property type="entry name" value="Beta Polymerase, domain 2"/>
    <property type="match status" value="1"/>
</dbReference>
<dbReference type="RefSeq" id="WP_118513700.1">
    <property type="nucleotide sequence ID" value="NZ_CABHMX010000002.1"/>
</dbReference>
<dbReference type="InterPro" id="IPR043519">
    <property type="entry name" value="NT_sf"/>
</dbReference>
<dbReference type="GO" id="GO:0016740">
    <property type="term" value="F:transferase activity"/>
    <property type="evidence" value="ECO:0007669"/>
    <property type="project" value="UniProtKB-KW"/>
</dbReference>
<sequence>MRYDLPERVIRELFSFATKHSVRKIILFGSRARGNNTERSDVDIAVYGGDFDSFYWDIKENIHSLLMFDVINADDSISEELKKEIKKDGVVIYEKA</sequence>
<dbReference type="EMBL" id="CABHNW010000160">
    <property type="protein sequence ID" value="VUX40491.1"/>
    <property type="molecule type" value="Genomic_DNA"/>
</dbReference>
<dbReference type="SUPFAM" id="SSF81301">
    <property type="entry name" value="Nucleotidyltransferase"/>
    <property type="match status" value="1"/>
</dbReference>
<keyword evidence="2" id="KW-0808">Transferase</keyword>
<dbReference type="PANTHER" id="PTHR43852:SF3">
    <property type="entry name" value="NUCLEOTIDYLTRANSFERASE"/>
    <property type="match status" value="1"/>
</dbReference>
<feature type="domain" description="Polymerase beta nucleotidyltransferase" evidence="1">
    <location>
        <begin position="16"/>
        <end position="95"/>
    </location>
</feature>
<dbReference type="CDD" id="cd05403">
    <property type="entry name" value="NT_KNTase_like"/>
    <property type="match status" value="1"/>
</dbReference>
<evidence type="ECO:0000259" key="1">
    <source>
        <dbReference type="Pfam" id="PF18765"/>
    </source>
</evidence>
<dbReference type="AlphaFoldDB" id="A0A564W6G0"/>
<dbReference type="Proteomes" id="UP000408482">
    <property type="component" value="Unassembled WGS sequence"/>
</dbReference>
<reference evidence="2 3" key="1">
    <citation type="submission" date="2019-07" db="EMBL/GenBank/DDBJ databases">
        <authorList>
            <person name="Hibberd C M."/>
            <person name="Gehrig L. J."/>
            <person name="Chang H.-W."/>
            <person name="Venkatesh S."/>
        </authorList>
    </citation>
    <scope>NUCLEOTIDE SEQUENCE [LARGE SCALE GENOMIC DNA]</scope>
    <source>
        <strain evidence="2">Blautia_luti_SSTS_Bg7063</strain>
    </source>
</reference>
<protein>
    <submittedName>
        <fullName evidence="2">Nucleotidyltransferase domain protein</fullName>
    </submittedName>
</protein>
<proteinExistence type="predicted"/>
<gene>
    <name evidence="2" type="ORF">RSSSTS7063_01093</name>
</gene>
<keyword evidence="3" id="KW-1185">Reference proteome</keyword>
<organism evidence="2 3">
    <name type="scientific">Blautia luti</name>
    <dbReference type="NCBI Taxonomy" id="89014"/>
    <lineage>
        <taxon>Bacteria</taxon>
        <taxon>Bacillati</taxon>
        <taxon>Bacillota</taxon>
        <taxon>Clostridia</taxon>
        <taxon>Lachnospirales</taxon>
        <taxon>Lachnospiraceae</taxon>
        <taxon>Blautia</taxon>
    </lineage>
</organism>
<dbReference type="Pfam" id="PF18765">
    <property type="entry name" value="Polbeta"/>
    <property type="match status" value="1"/>
</dbReference>
<accession>A0A564W6G0</accession>
<dbReference type="PANTHER" id="PTHR43852">
    <property type="entry name" value="NUCLEOTIDYLTRANSFERASE"/>
    <property type="match status" value="1"/>
</dbReference>
<name>A0A564W6G0_9FIRM</name>
<evidence type="ECO:0000313" key="2">
    <source>
        <dbReference type="EMBL" id="VUX40491.1"/>
    </source>
</evidence>
<dbReference type="InterPro" id="IPR052930">
    <property type="entry name" value="TA_antitoxin_MntA"/>
</dbReference>